<dbReference type="InterPro" id="IPR003691">
    <property type="entry name" value="FluC"/>
</dbReference>
<organism evidence="11 12">
    <name type="scientific">Actinomycetospora rhizophila</name>
    <dbReference type="NCBI Taxonomy" id="1416876"/>
    <lineage>
        <taxon>Bacteria</taxon>
        <taxon>Bacillati</taxon>
        <taxon>Actinomycetota</taxon>
        <taxon>Actinomycetes</taxon>
        <taxon>Pseudonocardiales</taxon>
        <taxon>Pseudonocardiaceae</taxon>
        <taxon>Actinomycetospora</taxon>
    </lineage>
</organism>
<evidence type="ECO:0000313" key="11">
    <source>
        <dbReference type="EMBL" id="MFC5142377.1"/>
    </source>
</evidence>
<evidence type="ECO:0000256" key="8">
    <source>
        <dbReference type="ARBA" id="ARBA00035585"/>
    </source>
</evidence>
<keyword evidence="6 10" id="KW-0407">Ion channel</keyword>
<keyword evidence="2 10" id="KW-1003">Cell membrane</keyword>
<dbReference type="RefSeq" id="WP_378024500.1">
    <property type="nucleotide sequence ID" value="NZ_JBHSKG010000023.1"/>
</dbReference>
<evidence type="ECO:0000256" key="4">
    <source>
        <dbReference type="ARBA" id="ARBA00022989"/>
    </source>
</evidence>
<sequence length="120" mass="12186">MTVLLVALGAALGAPTRYLTDRWLQSTHGTGFPWGTFSVNVVASFVLGLVLGGPAPHAAVLAVGVGFCGSLSTWSTLAYETVRLADERARTASVMNVLVSTLAGLGAAGLGLALGAMLWA</sequence>
<comment type="subcellular location">
    <subcellularLocation>
        <location evidence="1 10">Cell membrane</location>
        <topology evidence="1 10">Multi-pass membrane protein</topology>
    </subcellularLocation>
</comment>
<keyword evidence="10" id="KW-0406">Ion transport</keyword>
<dbReference type="PANTHER" id="PTHR28259:SF1">
    <property type="entry name" value="FLUORIDE EXPORT PROTEIN 1-RELATED"/>
    <property type="match status" value="1"/>
</dbReference>
<evidence type="ECO:0000256" key="1">
    <source>
        <dbReference type="ARBA" id="ARBA00004651"/>
    </source>
</evidence>
<keyword evidence="10" id="KW-0479">Metal-binding</keyword>
<dbReference type="EMBL" id="JBHSKG010000023">
    <property type="protein sequence ID" value="MFC5142377.1"/>
    <property type="molecule type" value="Genomic_DNA"/>
</dbReference>
<evidence type="ECO:0000256" key="2">
    <source>
        <dbReference type="ARBA" id="ARBA00022475"/>
    </source>
</evidence>
<feature type="transmembrane region" description="Helical" evidence="10">
    <location>
        <begin position="32"/>
        <end position="51"/>
    </location>
</feature>
<keyword evidence="10" id="KW-0915">Sodium</keyword>
<proteinExistence type="inferred from homology"/>
<feature type="binding site" evidence="10">
    <location>
        <position position="72"/>
    </location>
    <ligand>
        <name>Na(+)</name>
        <dbReference type="ChEBI" id="CHEBI:29101"/>
        <note>structural</note>
    </ligand>
</feature>
<keyword evidence="10" id="KW-0813">Transport</keyword>
<comment type="function">
    <text evidence="9 10">Fluoride-specific ion channel. Important for reducing fluoride concentration in the cell, thus reducing its toxicity.</text>
</comment>
<evidence type="ECO:0000256" key="10">
    <source>
        <dbReference type="HAMAP-Rule" id="MF_00454"/>
    </source>
</evidence>
<feature type="transmembrane region" description="Helical" evidence="10">
    <location>
        <begin position="58"/>
        <end position="77"/>
    </location>
</feature>
<feature type="binding site" evidence="10">
    <location>
        <position position="69"/>
    </location>
    <ligand>
        <name>Na(+)</name>
        <dbReference type="ChEBI" id="CHEBI:29101"/>
        <note>structural</note>
    </ligand>
</feature>
<comment type="caution">
    <text evidence="11">The sequence shown here is derived from an EMBL/GenBank/DDBJ whole genome shotgun (WGS) entry which is preliminary data.</text>
</comment>
<dbReference type="PANTHER" id="PTHR28259">
    <property type="entry name" value="FLUORIDE EXPORT PROTEIN 1-RELATED"/>
    <property type="match status" value="1"/>
</dbReference>
<keyword evidence="3 10" id="KW-0812">Transmembrane</keyword>
<name>A0ABV9ZMQ8_9PSEU</name>
<protein>
    <recommendedName>
        <fullName evidence="10">Fluoride-specific ion channel FluC</fullName>
    </recommendedName>
</protein>
<evidence type="ECO:0000256" key="7">
    <source>
        <dbReference type="ARBA" id="ARBA00035120"/>
    </source>
</evidence>
<gene>
    <name evidence="10" type="primary">fluC</name>
    <name evidence="10" type="synonym">crcB</name>
    <name evidence="11" type="ORF">ACFPK1_29405</name>
</gene>
<dbReference type="Proteomes" id="UP001596175">
    <property type="component" value="Unassembled WGS sequence"/>
</dbReference>
<evidence type="ECO:0000256" key="5">
    <source>
        <dbReference type="ARBA" id="ARBA00023136"/>
    </source>
</evidence>
<keyword evidence="12" id="KW-1185">Reference proteome</keyword>
<comment type="catalytic activity">
    <reaction evidence="8">
        <text>fluoride(in) = fluoride(out)</text>
        <dbReference type="Rhea" id="RHEA:76159"/>
        <dbReference type="ChEBI" id="CHEBI:17051"/>
    </reaction>
    <physiologicalReaction direction="left-to-right" evidence="8">
        <dbReference type="Rhea" id="RHEA:76160"/>
    </physiologicalReaction>
</comment>
<keyword evidence="5 10" id="KW-0472">Membrane</keyword>
<dbReference type="Pfam" id="PF02537">
    <property type="entry name" value="CRCB"/>
    <property type="match status" value="1"/>
</dbReference>
<evidence type="ECO:0000256" key="6">
    <source>
        <dbReference type="ARBA" id="ARBA00023303"/>
    </source>
</evidence>
<evidence type="ECO:0000313" key="12">
    <source>
        <dbReference type="Proteomes" id="UP001596175"/>
    </source>
</evidence>
<comment type="similarity">
    <text evidence="7 10">Belongs to the fluoride channel Fluc/FEX (TC 1.A.43) family.</text>
</comment>
<dbReference type="HAMAP" id="MF_00454">
    <property type="entry name" value="FluC"/>
    <property type="match status" value="1"/>
</dbReference>
<evidence type="ECO:0000256" key="3">
    <source>
        <dbReference type="ARBA" id="ARBA00022692"/>
    </source>
</evidence>
<accession>A0ABV9ZMQ8</accession>
<feature type="transmembrane region" description="Helical" evidence="10">
    <location>
        <begin position="97"/>
        <end position="119"/>
    </location>
</feature>
<comment type="activity regulation">
    <text evidence="10">Na(+) is not transported, but it plays an essential structural role and its presence is essential for fluoride channel function.</text>
</comment>
<evidence type="ECO:0000256" key="9">
    <source>
        <dbReference type="ARBA" id="ARBA00049940"/>
    </source>
</evidence>
<reference evidence="12" key="1">
    <citation type="journal article" date="2019" name="Int. J. Syst. Evol. Microbiol.">
        <title>The Global Catalogue of Microorganisms (GCM) 10K type strain sequencing project: providing services to taxonomists for standard genome sequencing and annotation.</title>
        <authorList>
            <consortium name="The Broad Institute Genomics Platform"/>
            <consortium name="The Broad Institute Genome Sequencing Center for Infectious Disease"/>
            <person name="Wu L."/>
            <person name="Ma J."/>
        </authorList>
    </citation>
    <scope>NUCLEOTIDE SEQUENCE [LARGE SCALE GENOMIC DNA]</scope>
    <source>
        <strain evidence="12">XZYJ18</strain>
    </source>
</reference>
<keyword evidence="4 10" id="KW-1133">Transmembrane helix</keyword>